<dbReference type="SUPFAM" id="SSF55729">
    <property type="entry name" value="Acyl-CoA N-acyltransferases (Nat)"/>
    <property type="match status" value="1"/>
</dbReference>
<dbReference type="InterPro" id="IPR016181">
    <property type="entry name" value="Acyl_CoA_acyltransferase"/>
</dbReference>
<proteinExistence type="predicted"/>
<evidence type="ECO:0000313" key="2">
    <source>
        <dbReference type="EMBL" id="EQD35661.1"/>
    </source>
</evidence>
<dbReference type="AlphaFoldDB" id="T0YJP9"/>
<organism evidence="2">
    <name type="scientific">mine drainage metagenome</name>
    <dbReference type="NCBI Taxonomy" id="410659"/>
    <lineage>
        <taxon>unclassified sequences</taxon>
        <taxon>metagenomes</taxon>
        <taxon>ecological metagenomes</taxon>
    </lineage>
</organism>
<gene>
    <name evidence="2" type="ORF">B1A_18180</name>
</gene>
<name>T0YJP9_9ZZZZ</name>
<reference evidence="2" key="2">
    <citation type="journal article" date="2014" name="ISME J.">
        <title>Microbial stratification in low pH oxic and suboxic macroscopic growths along an acid mine drainage.</title>
        <authorList>
            <person name="Mendez-Garcia C."/>
            <person name="Mesa V."/>
            <person name="Sprenger R.R."/>
            <person name="Richter M."/>
            <person name="Diez M.S."/>
            <person name="Solano J."/>
            <person name="Bargiela R."/>
            <person name="Golyshina O.V."/>
            <person name="Manteca A."/>
            <person name="Ramos J.L."/>
            <person name="Gallego J.R."/>
            <person name="Llorente I."/>
            <person name="Martins Dos Santos V.A."/>
            <person name="Jensen O.N."/>
            <person name="Pelaez A.I."/>
            <person name="Sanchez J."/>
            <person name="Ferrer M."/>
        </authorList>
    </citation>
    <scope>NUCLEOTIDE SEQUENCE</scope>
</reference>
<keyword evidence="2" id="KW-0808">Transferase</keyword>
<dbReference type="GO" id="GO:0016747">
    <property type="term" value="F:acyltransferase activity, transferring groups other than amino-acyl groups"/>
    <property type="evidence" value="ECO:0007669"/>
    <property type="project" value="InterPro"/>
</dbReference>
<comment type="caution">
    <text evidence="2">The sequence shown here is derived from an EMBL/GenBank/DDBJ whole genome shotgun (WGS) entry which is preliminary data.</text>
</comment>
<feature type="non-terminal residue" evidence="2">
    <location>
        <position position="1"/>
    </location>
</feature>
<evidence type="ECO:0000259" key="1">
    <source>
        <dbReference type="Pfam" id="PF08445"/>
    </source>
</evidence>
<accession>T0YJP9</accession>
<dbReference type="InterPro" id="IPR013653">
    <property type="entry name" value="GCN5-like_dom"/>
</dbReference>
<dbReference type="EMBL" id="AUZX01013399">
    <property type="protein sequence ID" value="EQD35661.1"/>
    <property type="molecule type" value="Genomic_DNA"/>
</dbReference>
<sequence>QWRRRGYAAAAVASLCQRLQRQDGALPILYTQLANPTSNRIYRRLGFRAVAEVTRYRFGAPGPATGT</sequence>
<dbReference type="Gene3D" id="3.40.630.30">
    <property type="match status" value="1"/>
</dbReference>
<protein>
    <submittedName>
        <fullName evidence="2">GNAT-family acetyltransferase</fullName>
    </submittedName>
</protein>
<feature type="domain" description="GCN5-related N-acetyltransferase Rv2170-like" evidence="1">
    <location>
        <begin position="2"/>
        <end position="52"/>
    </location>
</feature>
<reference evidence="2" key="1">
    <citation type="submission" date="2013-08" db="EMBL/GenBank/DDBJ databases">
        <authorList>
            <person name="Mendez C."/>
            <person name="Richter M."/>
            <person name="Ferrer M."/>
            <person name="Sanchez J."/>
        </authorList>
    </citation>
    <scope>NUCLEOTIDE SEQUENCE</scope>
</reference>
<dbReference type="Pfam" id="PF08445">
    <property type="entry name" value="FR47"/>
    <property type="match status" value="1"/>
</dbReference>